<dbReference type="GO" id="GO:0005634">
    <property type="term" value="C:nucleus"/>
    <property type="evidence" value="ECO:0007669"/>
    <property type="project" value="UniProtKB-ARBA"/>
</dbReference>
<feature type="domain" description="C2H2-type" evidence="7">
    <location>
        <begin position="635"/>
        <end position="662"/>
    </location>
</feature>
<keyword evidence="1" id="KW-0479">Metal-binding</keyword>
<evidence type="ECO:0000313" key="8">
    <source>
        <dbReference type="EMBL" id="KAK7077732.1"/>
    </source>
</evidence>
<keyword evidence="3 5" id="KW-0863">Zinc-finger</keyword>
<evidence type="ECO:0000256" key="5">
    <source>
        <dbReference type="PROSITE-ProRule" id="PRU00042"/>
    </source>
</evidence>
<feature type="domain" description="C2H2-type" evidence="7">
    <location>
        <begin position="138"/>
        <end position="160"/>
    </location>
</feature>
<protein>
    <recommendedName>
        <fullName evidence="7">C2H2-type domain-containing protein</fullName>
    </recommendedName>
</protein>
<dbReference type="PROSITE" id="PS50157">
    <property type="entry name" value="ZINC_FINGER_C2H2_2"/>
    <property type="match status" value="9"/>
</dbReference>
<dbReference type="PANTHER" id="PTHR24379">
    <property type="entry name" value="KRAB AND ZINC FINGER DOMAIN-CONTAINING"/>
    <property type="match status" value="1"/>
</dbReference>
<keyword evidence="6" id="KW-0732">Signal</keyword>
<evidence type="ECO:0000313" key="9">
    <source>
        <dbReference type="Proteomes" id="UP001381693"/>
    </source>
</evidence>
<dbReference type="Gene3D" id="3.30.160.60">
    <property type="entry name" value="Classic Zinc Finger"/>
    <property type="match status" value="6"/>
</dbReference>
<feature type="domain" description="C2H2-type" evidence="7">
    <location>
        <begin position="110"/>
        <end position="137"/>
    </location>
</feature>
<organism evidence="8 9">
    <name type="scientific">Halocaridina rubra</name>
    <name type="common">Hawaiian red shrimp</name>
    <dbReference type="NCBI Taxonomy" id="373956"/>
    <lineage>
        <taxon>Eukaryota</taxon>
        <taxon>Metazoa</taxon>
        <taxon>Ecdysozoa</taxon>
        <taxon>Arthropoda</taxon>
        <taxon>Crustacea</taxon>
        <taxon>Multicrustacea</taxon>
        <taxon>Malacostraca</taxon>
        <taxon>Eumalacostraca</taxon>
        <taxon>Eucarida</taxon>
        <taxon>Decapoda</taxon>
        <taxon>Pleocyemata</taxon>
        <taxon>Caridea</taxon>
        <taxon>Atyoidea</taxon>
        <taxon>Atyidae</taxon>
        <taxon>Halocaridina</taxon>
    </lineage>
</organism>
<evidence type="ECO:0000259" key="7">
    <source>
        <dbReference type="PROSITE" id="PS50157"/>
    </source>
</evidence>
<dbReference type="EMBL" id="JAXCGZ010008345">
    <property type="protein sequence ID" value="KAK7077732.1"/>
    <property type="molecule type" value="Genomic_DNA"/>
</dbReference>
<comment type="caution">
    <text evidence="8">The sequence shown here is derived from an EMBL/GenBank/DDBJ whole genome shotgun (WGS) entry which is preliminary data.</text>
</comment>
<keyword evidence="9" id="KW-1185">Reference proteome</keyword>
<keyword evidence="2" id="KW-0677">Repeat</keyword>
<feature type="domain" description="C2H2-type" evidence="7">
    <location>
        <begin position="710"/>
        <end position="733"/>
    </location>
</feature>
<keyword evidence="4" id="KW-0862">Zinc</keyword>
<dbReference type="SMART" id="SM00355">
    <property type="entry name" value="ZnF_C2H2"/>
    <property type="match status" value="14"/>
</dbReference>
<evidence type="ECO:0000256" key="1">
    <source>
        <dbReference type="ARBA" id="ARBA00022723"/>
    </source>
</evidence>
<reference evidence="8 9" key="1">
    <citation type="submission" date="2023-11" db="EMBL/GenBank/DDBJ databases">
        <title>Halocaridina rubra genome assembly.</title>
        <authorList>
            <person name="Smith C."/>
        </authorList>
    </citation>
    <scope>NUCLEOTIDE SEQUENCE [LARGE SCALE GENOMIC DNA]</scope>
    <source>
        <strain evidence="8">EP-1</strain>
        <tissue evidence="8">Whole</tissue>
    </source>
</reference>
<dbReference type="Pfam" id="PF00096">
    <property type="entry name" value="zf-C2H2"/>
    <property type="match status" value="3"/>
</dbReference>
<feature type="chain" id="PRO_5042924401" description="C2H2-type domain-containing protein" evidence="6">
    <location>
        <begin position="18"/>
        <end position="908"/>
    </location>
</feature>
<name>A0AAN8X701_HALRR</name>
<dbReference type="PROSITE" id="PS00028">
    <property type="entry name" value="ZINC_FINGER_C2H2_1"/>
    <property type="match status" value="10"/>
</dbReference>
<sequence length="908" mass="105469">MNLIVGVVLAFYKMTDSCAVQYLCCICNEWFESRICLLRHNCEHYADHTNLYQKLRRKYLMYHRYRLQWKTSHAYSFRKKLHSCLICGKTFISQRSVEIHKVICVKTETYPCIFCNMSFQDYSNLMKHLHLHTDERPYICSDCGSSFVSLTLLQKHEELHNVGFRCAKCGEIYEDLESLNHHTQNHLRSFTCDICEKVFDFHSHLRRHLIIKTPHPSCSKCNLKFKYKCELMLHKQMHSRVKEEKKEELKQMIFKYAFIVKGNHPYVCKFCLMPFAAVRKGYLIRHLKEAHDISSAKFYPSPTQVSRCIRKSRKGAKRGKVVTKSRSHRSTNQCEPFNKVKVSPNDNIENSVASGCKYRGCPESINSLDMNIAAQEGDNVYVSSNGKIASDQCVLGGTNTTEQVLNGNIISPKKEYANTLLRENPKYYTACEEDSFSVFSSSVQDLTVDLQMLKHAENKEKTDSGHIDKYILELEKPAQSYVDTAYEKICSSQKLKKDDLLLSNLNKCRQKVLPTSKTRKKNPWLTGRRWLHSKKSRKCHVCGKIYKSKSYHIKMCHSSNTNTAVSNPQGHAKAASQKSQEKSQLYCFKCNRCFGDELDFEMHTFTHMNDVTGSQIAERSKNVFSMLQHDLSKPYYCKKCNISFEREGTFRSHEKLHMTVKVHITRITTSTQINIERDESKKSCSVTCRLCNRHFRTKKGYKSHMAVCEKHCRDCGRIYSRISSLNRHRRKAHEVLQNQGTKIITKKSSGIKIHYHHKEINSYKQNSNTCKITKVKKAHTSYIAAKSQSKAEKKKVVKISSGINTYYHHTEINRNTQNSKTDKTAKVKEAQTSHIAAKSKPKADKQKLVKKCPACRRKFDDFNLFANHIVKHEKSNWHICPYCAICFWNREGLSEHMRSHHKQSNIIK</sequence>
<gene>
    <name evidence="8" type="ORF">SK128_000368</name>
</gene>
<dbReference type="GO" id="GO:0008270">
    <property type="term" value="F:zinc ion binding"/>
    <property type="evidence" value="ECO:0007669"/>
    <property type="project" value="UniProtKB-KW"/>
</dbReference>
<dbReference type="PANTHER" id="PTHR24379:SF127">
    <property type="entry name" value="BLOODY FINGERS-RELATED"/>
    <property type="match status" value="1"/>
</dbReference>
<evidence type="ECO:0000256" key="2">
    <source>
        <dbReference type="ARBA" id="ARBA00022737"/>
    </source>
</evidence>
<feature type="domain" description="C2H2-type" evidence="7">
    <location>
        <begin position="216"/>
        <end position="243"/>
    </location>
</feature>
<feature type="domain" description="C2H2-type" evidence="7">
    <location>
        <begin position="878"/>
        <end position="905"/>
    </location>
</feature>
<dbReference type="Proteomes" id="UP001381693">
    <property type="component" value="Unassembled WGS sequence"/>
</dbReference>
<evidence type="ECO:0000256" key="3">
    <source>
        <dbReference type="ARBA" id="ARBA00022771"/>
    </source>
</evidence>
<dbReference type="InterPro" id="IPR036236">
    <property type="entry name" value="Znf_C2H2_sf"/>
</dbReference>
<feature type="domain" description="C2H2-type" evidence="7">
    <location>
        <begin position="164"/>
        <end position="186"/>
    </location>
</feature>
<feature type="domain" description="C2H2-type" evidence="7">
    <location>
        <begin position="190"/>
        <end position="215"/>
    </location>
</feature>
<evidence type="ECO:0000256" key="6">
    <source>
        <dbReference type="SAM" id="SignalP"/>
    </source>
</evidence>
<feature type="signal peptide" evidence="6">
    <location>
        <begin position="1"/>
        <end position="17"/>
    </location>
</feature>
<accession>A0AAN8X701</accession>
<proteinExistence type="predicted"/>
<dbReference type="FunFam" id="3.30.160.60:FF:000446">
    <property type="entry name" value="Zinc finger protein"/>
    <property type="match status" value="1"/>
</dbReference>
<dbReference type="InterPro" id="IPR013087">
    <property type="entry name" value="Znf_C2H2_type"/>
</dbReference>
<feature type="domain" description="C2H2-type" evidence="7">
    <location>
        <begin position="82"/>
        <end position="111"/>
    </location>
</feature>
<evidence type="ECO:0000256" key="4">
    <source>
        <dbReference type="ARBA" id="ARBA00022833"/>
    </source>
</evidence>
<dbReference type="SUPFAM" id="SSF57667">
    <property type="entry name" value="beta-beta-alpha zinc fingers"/>
    <property type="match status" value="4"/>
</dbReference>
<dbReference type="AlphaFoldDB" id="A0AAN8X701"/>